<dbReference type="EMBL" id="UINC01217038">
    <property type="protein sequence ID" value="SVE43462.1"/>
    <property type="molecule type" value="Genomic_DNA"/>
</dbReference>
<organism evidence="1">
    <name type="scientific">marine metagenome</name>
    <dbReference type="NCBI Taxonomy" id="408172"/>
    <lineage>
        <taxon>unclassified sequences</taxon>
        <taxon>metagenomes</taxon>
        <taxon>ecological metagenomes</taxon>
    </lineage>
</organism>
<name>A0A383DG50_9ZZZZ</name>
<proteinExistence type="predicted"/>
<dbReference type="AlphaFoldDB" id="A0A383DG50"/>
<sequence length="35" mass="4045">RWISPWNGPSGSSSATQNLAWNFGRLYREYQGLMI</sequence>
<accession>A0A383DG50</accession>
<protein>
    <submittedName>
        <fullName evidence="1">Uncharacterized protein</fullName>
    </submittedName>
</protein>
<feature type="non-terminal residue" evidence="1">
    <location>
        <position position="35"/>
    </location>
</feature>
<feature type="non-terminal residue" evidence="1">
    <location>
        <position position="1"/>
    </location>
</feature>
<reference evidence="1" key="1">
    <citation type="submission" date="2018-05" db="EMBL/GenBank/DDBJ databases">
        <authorList>
            <person name="Lanie J.A."/>
            <person name="Ng W.-L."/>
            <person name="Kazmierczak K.M."/>
            <person name="Andrzejewski T.M."/>
            <person name="Davidsen T.M."/>
            <person name="Wayne K.J."/>
            <person name="Tettelin H."/>
            <person name="Glass J.I."/>
            <person name="Rusch D."/>
            <person name="Podicherti R."/>
            <person name="Tsui H.-C.T."/>
            <person name="Winkler M.E."/>
        </authorList>
    </citation>
    <scope>NUCLEOTIDE SEQUENCE</scope>
</reference>
<evidence type="ECO:0000313" key="1">
    <source>
        <dbReference type="EMBL" id="SVE43462.1"/>
    </source>
</evidence>
<gene>
    <name evidence="1" type="ORF">METZ01_LOCUS496316</name>
</gene>